<dbReference type="SMART" id="SM00346">
    <property type="entry name" value="HTH_ICLR"/>
    <property type="match status" value="1"/>
</dbReference>
<dbReference type="InterPro" id="IPR050707">
    <property type="entry name" value="HTH_MetabolicPath_Reg"/>
</dbReference>
<feature type="domain" description="HTH iclR-type" evidence="4">
    <location>
        <begin position="73"/>
        <end position="134"/>
    </location>
</feature>
<dbReference type="InterPro" id="IPR005471">
    <property type="entry name" value="Tscrpt_reg_IclR_N"/>
</dbReference>
<sequence>MSSEVSAVSRSGTGSVLLGSGGGTDGRGIVAQVAVGHYRRVTTVVWRTSAREGGAVDADDVVVSDDGRRLRPVKSLLRALDVLDALGAADGPLTLNELVTHTGLSRTAAYNIAATYELRGLVRRDTQNRYGLGWGLLELGEQVRARSELGDAARPVVEDLAEVTGETVLLGVLDQDSVIYIEKAESRRSVRMVEAPGRRLPLHETATGLVLLAYASAPFRDRYLLGLDADGAQRADRLGEVTSTIRRSGHAVSVQDLDPDLTSASAPVSGPGDKVVAALTIAGPASRLTRDRIEEFVPRLIAAADEIASLLGS</sequence>
<organism evidence="6 7">
    <name type="scientific">Nocardioides glacieisoli</name>
    <dbReference type="NCBI Taxonomy" id="1168730"/>
    <lineage>
        <taxon>Bacteria</taxon>
        <taxon>Bacillati</taxon>
        <taxon>Actinomycetota</taxon>
        <taxon>Actinomycetes</taxon>
        <taxon>Propionibacteriales</taxon>
        <taxon>Nocardioidaceae</taxon>
        <taxon>Nocardioides</taxon>
    </lineage>
</organism>
<proteinExistence type="predicted"/>
<keyword evidence="2" id="KW-0238">DNA-binding</keyword>
<dbReference type="InterPro" id="IPR036390">
    <property type="entry name" value="WH_DNA-bd_sf"/>
</dbReference>
<dbReference type="PROSITE" id="PS51078">
    <property type="entry name" value="ICLR_ED"/>
    <property type="match status" value="1"/>
</dbReference>
<keyword evidence="3" id="KW-0804">Transcription</keyword>
<evidence type="ECO:0000256" key="3">
    <source>
        <dbReference type="ARBA" id="ARBA00023163"/>
    </source>
</evidence>
<dbReference type="Gene3D" id="1.10.10.10">
    <property type="entry name" value="Winged helix-like DNA-binding domain superfamily/Winged helix DNA-binding domain"/>
    <property type="match status" value="1"/>
</dbReference>
<dbReference type="Pfam" id="PF09339">
    <property type="entry name" value="HTH_IclR"/>
    <property type="match status" value="1"/>
</dbReference>
<reference evidence="6 7" key="1">
    <citation type="submission" date="2019-01" db="EMBL/GenBank/DDBJ databases">
        <title>Novel species of Nocardioides.</title>
        <authorList>
            <person name="Liu Q."/>
            <person name="Xin Y.-H."/>
        </authorList>
    </citation>
    <scope>NUCLEOTIDE SEQUENCE [LARGE SCALE GENOMIC DNA]</scope>
    <source>
        <strain evidence="6 7">HLT3-15</strain>
    </source>
</reference>
<name>A0A4Q2RJZ2_9ACTN</name>
<dbReference type="PANTHER" id="PTHR30136:SF35">
    <property type="entry name" value="HTH-TYPE TRANSCRIPTIONAL REGULATOR RV1719"/>
    <property type="match status" value="1"/>
</dbReference>
<evidence type="ECO:0000259" key="4">
    <source>
        <dbReference type="PROSITE" id="PS51077"/>
    </source>
</evidence>
<dbReference type="GO" id="GO:0003677">
    <property type="term" value="F:DNA binding"/>
    <property type="evidence" value="ECO:0007669"/>
    <property type="project" value="UniProtKB-KW"/>
</dbReference>
<evidence type="ECO:0000256" key="2">
    <source>
        <dbReference type="ARBA" id="ARBA00023125"/>
    </source>
</evidence>
<keyword evidence="7" id="KW-1185">Reference proteome</keyword>
<keyword evidence="1" id="KW-0805">Transcription regulation</keyword>
<evidence type="ECO:0000313" key="6">
    <source>
        <dbReference type="EMBL" id="RYB88668.1"/>
    </source>
</evidence>
<dbReference type="PROSITE" id="PS51077">
    <property type="entry name" value="HTH_ICLR"/>
    <property type="match status" value="1"/>
</dbReference>
<dbReference type="InterPro" id="IPR029016">
    <property type="entry name" value="GAF-like_dom_sf"/>
</dbReference>
<protein>
    <submittedName>
        <fullName evidence="6">IclR family transcriptional regulator</fullName>
    </submittedName>
</protein>
<feature type="domain" description="IclR-ED" evidence="5">
    <location>
        <begin position="135"/>
        <end position="313"/>
    </location>
</feature>
<dbReference type="SUPFAM" id="SSF46785">
    <property type="entry name" value="Winged helix' DNA-binding domain"/>
    <property type="match status" value="1"/>
</dbReference>
<dbReference type="Gene3D" id="3.30.450.40">
    <property type="match status" value="1"/>
</dbReference>
<dbReference type="OrthoDB" id="7274111at2"/>
<dbReference type="GO" id="GO:0045892">
    <property type="term" value="P:negative regulation of DNA-templated transcription"/>
    <property type="evidence" value="ECO:0007669"/>
    <property type="project" value="TreeGrafter"/>
</dbReference>
<dbReference type="InterPro" id="IPR014757">
    <property type="entry name" value="Tscrpt_reg_IclR_C"/>
</dbReference>
<gene>
    <name evidence="6" type="ORF">EUA06_19415</name>
</gene>
<evidence type="ECO:0000256" key="1">
    <source>
        <dbReference type="ARBA" id="ARBA00023015"/>
    </source>
</evidence>
<dbReference type="Proteomes" id="UP000291838">
    <property type="component" value="Unassembled WGS sequence"/>
</dbReference>
<dbReference type="SUPFAM" id="SSF55781">
    <property type="entry name" value="GAF domain-like"/>
    <property type="match status" value="1"/>
</dbReference>
<comment type="caution">
    <text evidence="6">The sequence shown here is derived from an EMBL/GenBank/DDBJ whole genome shotgun (WGS) entry which is preliminary data.</text>
</comment>
<evidence type="ECO:0000259" key="5">
    <source>
        <dbReference type="PROSITE" id="PS51078"/>
    </source>
</evidence>
<dbReference type="InterPro" id="IPR036388">
    <property type="entry name" value="WH-like_DNA-bd_sf"/>
</dbReference>
<dbReference type="AlphaFoldDB" id="A0A4Q2RJZ2"/>
<dbReference type="PANTHER" id="PTHR30136">
    <property type="entry name" value="HELIX-TURN-HELIX TRANSCRIPTIONAL REGULATOR, ICLR FAMILY"/>
    <property type="match status" value="1"/>
</dbReference>
<dbReference type="GO" id="GO:0003700">
    <property type="term" value="F:DNA-binding transcription factor activity"/>
    <property type="evidence" value="ECO:0007669"/>
    <property type="project" value="TreeGrafter"/>
</dbReference>
<dbReference type="EMBL" id="SDWS01000011">
    <property type="protein sequence ID" value="RYB88668.1"/>
    <property type="molecule type" value="Genomic_DNA"/>
</dbReference>
<evidence type="ECO:0000313" key="7">
    <source>
        <dbReference type="Proteomes" id="UP000291838"/>
    </source>
</evidence>
<dbReference type="Pfam" id="PF01614">
    <property type="entry name" value="IclR_C"/>
    <property type="match status" value="1"/>
</dbReference>
<accession>A0A4Q2RJZ2</accession>